<reference evidence="3 4" key="1">
    <citation type="submission" date="2024-09" db="EMBL/GenBank/DDBJ databases">
        <authorList>
            <person name="Sun Q."/>
            <person name="Mori K."/>
        </authorList>
    </citation>
    <scope>NUCLEOTIDE SEQUENCE [LARGE SCALE GENOMIC DNA]</scope>
    <source>
        <strain evidence="3 4">CGMCC 1.15906</strain>
    </source>
</reference>
<accession>A0ABV6QRX4</accession>
<evidence type="ECO:0000259" key="2">
    <source>
        <dbReference type="Pfam" id="PF21831"/>
    </source>
</evidence>
<protein>
    <submittedName>
        <fullName evidence="3">DUF6891 domain-containing protein</fullName>
    </submittedName>
</protein>
<keyword evidence="4" id="KW-1185">Reference proteome</keyword>
<feature type="domain" description="DUF6891" evidence="2">
    <location>
        <begin position="38"/>
        <end position="223"/>
    </location>
</feature>
<evidence type="ECO:0000313" key="3">
    <source>
        <dbReference type="EMBL" id="MFC0627388.1"/>
    </source>
</evidence>
<comment type="caution">
    <text evidence="3">The sequence shown here is derived from an EMBL/GenBank/DDBJ whole genome shotgun (WGS) entry which is preliminary data.</text>
</comment>
<sequence>MGFLDRFRRSAASSDAAASGPPPASVSAGAVASAGASAEVEDALREQLVDWIRPGFLDRDEVLDRARDYFEGEDESIPDERITVLVDEAWAARLAEQRMWTGESDAERLEAAFEHLENSGVVARMNFTCCQTCGVAEIGDERPDPSYAGYVFFHQQDAERLADPDPHLFLAYGAFDTTRENYVAKDEAIGRQITVALTQAGLPHTWTGSATERISVGPLTWHRPLPD</sequence>
<feature type="region of interest" description="Disordered" evidence="1">
    <location>
        <begin position="1"/>
        <end position="28"/>
    </location>
</feature>
<dbReference type="InterPro" id="IPR054186">
    <property type="entry name" value="DUF6891"/>
</dbReference>
<dbReference type="RefSeq" id="WP_380052037.1">
    <property type="nucleotide sequence ID" value="NZ_JBHLTC010000032.1"/>
</dbReference>
<dbReference type="EMBL" id="JBHLTC010000032">
    <property type="protein sequence ID" value="MFC0627388.1"/>
    <property type="molecule type" value="Genomic_DNA"/>
</dbReference>
<feature type="compositionally biased region" description="Low complexity" evidence="1">
    <location>
        <begin position="10"/>
        <end position="28"/>
    </location>
</feature>
<evidence type="ECO:0000313" key="4">
    <source>
        <dbReference type="Proteomes" id="UP001589890"/>
    </source>
</evidence>
<organism evidence="3 4">
    <name type="scientific">Kribbella deserti</name>
    <dbReference type="NCBI Taxonomy" id="1926257"/>
    <lineage>
        <taxon>Bacteria</taxon>
        <taxon>Bacillati</taxon>
        <taxon>Actinomycetota</taxon>
        <taxon>Actinomycetes</taxon>
        <taxon>Propionibacteriales</taxon>
        <taxon>Kribbellaceae</taxon>
        <taxon>Kribbella</taxon>
    </lineage>
</organism>
<dbReference type="Proteomes" id="UP001589890">
    <property type="component" value="Unassembled WGS sequence"/>
</dbReference>
<gene>
    <name evidence="3" type="ORF">ACFFGN_25155</name>
</gene>
<proteinExistence type="predicted"/>
<evidence type="ECO:0000256" key="1">
    <source>
        <dbReference type="SAM" id="MobiDB-lite"/>
    </source>
</evidence>
<dbReference type="Pfam" id="PF21831">
    <property type="entry name" value="DUF6891"/>
    <property type="match status" value="1"/>
</dbReference>
<name>A0ABV6QRX4_9ACTN</name>